<dbReference type="PANTHER" id="PTHR46797">
    <property type="entry name" value="HTH-TYPE TRANSCRIPTIONAL REGULATOR"/>
    <property type="match status" value="1"/>
</dbReference>
<dbReference type="Pfam" id="PF13560">
    <property type="entry name" value="HTH_31"/>
    <property type="match status" value="1"/>
</dbReference>
<name>A0ABN3PUV7_9ACTN</name>
<comment type="caution">
    <text evidence="3">The sequence shown here is derived from an EMBL/GenBank/DDBJ whole genome shotgun (WGS) entry which is preliminary data.</text>
</comment>
<reference evidence="3 4" key="1">
    <citation type="journal article" date="2019" name="Int. J. Syst. Evol. Microbiol.">
        <title>The Global Catalogue of Microorganisms (GCM) 10K type strain sequencing project: providing services to taxonomists for standard genome sequencing and annotation.</title>
        <authorList>
            <consortium name="The Broad Institute Genomics Platform"/>
            <consortium name="The Broad Institute Genome Sequencing Center for Infectious Disease"/>
            <person name="Wu L."/>
            <person name="Ma J."/>
        </authorList>
    </citation>
    <scope>NUCLEOTIDE SEQUENCE [LARGE SCALE GENOMIC DNA]</scope>
    <source>
        <strain evidence="3 4">JCM 16373</strain>
    </source>
</reference>
<evidence type="ECO:0000313" key="3">
    <source>
        <dbReference type="EMBL" id="GAA2603572.1"/>
    </source>
</evidence>
<proteinExistence type="predicted"/>
<keyword evidence="4" id="KW-1185">Reference proteome</keyword>
<organism evidence="3 4">
    <name type="scientific">Streptomyces axinellae</name>
    <dbReference type="NCBI Taxonomy" id="552788"/>
    <lineage>
        <taxon>Bacteria</taxon>
        <taxon>Bacillati</taxon>
        <taxon>Actinomycetota</taxon>
        <taxon>Actinomycetes</taxon>
        <taxon>Kitasatosporales</taxon>
        <taxon>Streptomycetaceae</taxon>
        <taxon>Streptomyces</taxon>
    </lineage>
</organism>
<dbReference type="RefSeq" id="WP_344563667.1">
    <property type="nucleotide sequence ID" value="NZ_BAAARJ010000004.1"/>
</dbReference>
<evidence type="ECO:0000259" key="2">
    <source>
        <dbReference type="PROSITE" id="PS50943"/>
    </source>
</evidence>
<evidence type="ECO:0000313" key="4">
    <source>
        <dbReference type="Proteomes" id="UP001501447"/>
    </source>
</evidence>
<gene>
    <name evidence="3" type="ORF">GCM10009863_16430</name>
</gene>
<dbReference type="PANTHER" id="PTHR46797:SF1">
    <property type="entry name" value="METHYLPHOSPHONATE SYNTHASE"/>
    <property type="match status" value="1"/>
</dbReference>
<dbReference type="PROSITE" id="PS50943">
    <property type="entry name" value="HTH_CROC1"/>
    <property type="match status" value="1"/>
</dbReference>
<dbReference type="SMART" id="SM00530">
    <property type="entry name" value="HTH_XRE"/>
    <property type="match status" value="1"/>
</dbReference>
<dbReference type="CDD" id="cd00093">
    <property type="entry name" value="HTH_XRE"/>
    <property type="match status" value="1"/>
</dbReference>
<feature type="domain" description="HTH cro/C1-type" evidence="2">
    <location>
        <begin position="15"/>
        <end position="68"/>
    </location>
</feature>
<dbReference type="EMBL" id="BAAARJ010000004">
    <property type="protein sequence ID" value="GAA2603572.1"/>
    <property type="molecule type" value="Genomic_DNA"/>
</dbReference>
<protein>
    <recommendedName>
        <fullName evidence="2">HTH cro/C1-type domain-containing protein</fullName>
    </recommendedName>
</protein>
<dbReference type="InterPro" id="IPR010982">
    <property type="entry name" value="Lambda_DNA-bd_dom_sf"/>
</dbReference>
<dbReference type="Gene3D" id="1.10.260.40">
    <property type="entry name" value="lambda repressor-like DNA-binding domains"/>
    <property type="match status" value="1"/>
</dbReference>
<dbReference type="InterPro" id="IPR050807">
    <property type="entry name" value="TransReg_Diox_bact_type"/>
</dbReference>
<dbReference type="SUPFAM" id="SSF47413">
    <property type="entry name" value="lambda repressor-like DNA-binding domains"/>
    <property type="match status" value="1"/>
</dbReference>
<dbReference type="InterPro" id="IPR001387">
    <property type="entry name" value="Cro/C1-type_HTH"/>
</dbReference>
<sequence length="407" mass="43839">MTHTFGTTIGDRLGRLRERRGLTQEQLAARAGVSVDVVRKLEQNRRLTARMATLNALAQALDVEVSVLVGAPAVFEPSPEGREEPSLLLLRQAVSPVSDLLGEDDDPEDPPTIGALRAALRSTEHIRREGRVGQVGAVLPQLIRDARAAVRQHTGADRAAANAVLAEAYQIAATTLTALGKEDAAFTAIERATVAARSSDDPHLETVGASTLSWILTKQGRLQDAARVALATADSAEPGFRSPPLALSLWGILMLRAATATVRQGEAQYDRVEELLRMASAAAAGLGTDRLDYATPFGPANAGVARVNFLVEMGKSAEAIEAARAVPRLETLPPTWRARFHVDRAQAHADIDQGGRAAGALLQAEHDAPEWMRYHGTARRLVAELRSRERHRRSLVTELADRLHLDG</sequence>
<accession>A0ABN3PUV7</accession>
<keyword evidence="1" id="KW-0238">DNA-binding</keyword>
<evidence type="ECO:0000256" key="1">
    <source>
        <dbReference type="ARBA" id="ARBA00023125"/>
    </source>
</evidence>
<dbReference type="Proteomes" id="UP001501447">
    <property type="component" value="Unassembled WGS sequence"/>
</dbReference>